<accession>A0A0S2W7Z0</accession>
<dbReference type="PATRIC" id="fig|1297617.4.peg.3169"/>
<feature type="region of interest" description="Disordered" evidence="1">
    <location>
        <begin position="1"/>
        <end position="21"/>
    </location>
</feature>
<name>A0A0S2W7Z0_9FIRM</name>
<sequence>MGGDVFTREELNRNSGKISIHAPRVGGDELAKSRNKMCKY</sequence>
<dbReference type="EMBL" id="CP011307">
    <property type="protein sequence ID" value="ALP95477.1"/>
    <property type="molecule type" value="Genomic_DNA"/>
</dbReference>
<gene>
    <name evidence="2" type="ORF">IB211_03086</name>
</gene>
<dbReference type="KEGG" id="ibu:IB211_03086"/>
<keyword evidence="3" id="KW-1185">Reference proteome</keyword>
<dbReference type="Proteomes" id="UP000064844">
    <property type="component" value="Chromosome"/>
</dbReference>
<evidence type="ECO:0000256" key="1">
    <source>
        <dbReference type="SAM" id="MobiDB-lite"/>
    </source>
</evidence>
<reference evidence="3" key="2">
    <citation type="submission" date="2015-04" db="EMBL/GenBank/DDBJ databases">
        <title>A butyrogenic pathway from the amino acid lysine in a human gut commensal.</title>
        <authorList>
            <person name="de Vos W.M."/>
            <person name="Bui N.T.P."/>
            <person name="Plugge C.M."/>
            <person name="Ritari J."/>
        </authorList>
    </citation>
    <scope>NUCLEOTIDE SEQUENCE [LARGE SCALE GENOMIC DNA]</scope>
    <source>
        <strain evidence="3">AF211</strain>
    </source>
</reference>
<evidence type="ECO:0000313" key="2">
    <source>
        <dbReference type="EMBL" id="ALP95477.1"/>
    </source>
</evidence>
<proteinExistence type="predicted"/>
<dbReference type="AlphaFoldDB" id="A0A0S2W7Z0"/>
<organism evidence="2 3">
    <name type="scientific">Intestinimonas butyriciproducens</name>
    <dbReference type="NCBI Taxonomy" id="1297617"/>
    <lineage>
        <taxon>Bacteria</taxon>
        <taxon>Bacillati</taxon>
        <taxon>Bacillota</taxon>
        <taxon>Clostridia</taxon>
        <taxon>Eubacteriales</taxon>
        <taxon>Intestinimonas</taxon>
    </lineage>
</organism>
<evidence type="ECO:0000313" key="3">
    <source>
        <dbReference type="Proteomes" id="UP000064844"/>
    </source>
</evidence>
<protein>
    <submittedName>
        <fullName evidence="2">Uncharacterized protein</fullName>
    </submittedName>
</protein>
<feature type="compositionally biased region" description="Basic and acidic residues" evidence="1">
    <location>
        <begin position="1"/>
        <end position="12"/>
    </location>
</feature>
<reference evidence="2 3" key="1">
    <citation type="journal article" date="2015" name="Nat. Commun.">
        <title>Production of butyrate from lysine and the Amadori product fructoselysine by a human gut commensal.</title>
        <authorList>
            <person name="Bui T.P."/>
            <person name="Ritari J."/>
            <person name="Boeren S."/>
            <person name="de Waard P."/>
            <person name="Plugge C.M."/>
            <person name="de Vos W.M."/>
        </authorList>
    </citation>
    <scope>NUCLEOTIDE SEQUENCE [LARGE SCALE GENOMIC DNA]</scope>
    <source>
        <strain evidence="2 3">AF211</strain>
    </source>
</reference>